<evidence type="ECO:0000313" key="1">
    <source>
        <dbReference type="EMBL" id="NYJ19180.1"/>
    </source>
</evidence>
<comment type="caution">
    <text evidence="1">The sequence shown here is derived from an EMBL/GenBank/DDBJ whole genome shotgun (WGS) entry which is preliminary data.</text>
</comment>
<dbReference type="AlphaFoldDB" id="A0A7Z0EDI0"/>
<proteinExistence type="predicted"/>
<reference evidence="1 2" key="1">
    <citation type="submission" date="2020-07" db="EMBL/GenBank/DDBJ databases">
        <title>Sequencing the genomes of 1000 actinobacteria strains.</title>
        <authorList>
            <person name="Klenk H.-P."/>
        </authorList>
    </citation>
    <scope>NUCLEOTIDE SEQUENCE [LARGE SCALE GENOMIC DNA]</scope>
    <source>
        <strain evidence="1 2">LI1</strain>
    </source>
</reference>
<protein>
    <submittedName>
        <fullName evidence="1">Uncharacterized protein</fullName>
    </submittedName>
</protein>
<keyword evidence="2" id="KW-1185">Reference proteome</keyword>
<dbReference type="RefSeq" id="WP_179577981.1">
    <property type="nucleotide sequence ID" value="NZ_JACCFM010000001.1"/>
</dbReference>
<organism evidence="1 2">
    <name type="scientific">Glaciibacter psychrotolerans</name>
    <dbReference type="NCBI Taxonomy" id="670054"/>
    <lineage>
        <taxon>Bacteria</taxon>
        <taxon>Bacillati</taxon>
        <taxon>Actinomycetota</taxon>
        <taxon>Actinomycetes</taxon>
        <taxon>Micrococcales</taxon>
        <taxon>Microbacteriaceae</taxon>
        <taxon>Glaciibacter</taxon>
    </lineage>
</organism>
<sequence>MADLRAFVAAVNEAQVSDVGVIRIDKSNLSESGRLTVTMSVEEQYEPDESEAADE</sequence>
<gene>
    <name evidence="1" type="ORF">HNR05_000971</name>
</gene>
<evidence type="ECO:0000313" key="2">
    <source>
        <dbReference type="Proteomes" id="UP000537260"/>
    </source>
</evidence>
<dbReference type="Proteomes" id="UP000537260">
    <property type="component" value="Unassembled WGS sequence"/>
</dbReference>
<dbReference type="EMBL" id="JACCFM010000001">
    <property type="protein sequence ID" value="NYJ19180.1"/>
    <property type="molecule type" value="Genomic_DNA"/>
</dbReference>
<name>A0A7Z0EDI0_9MICO</name>
<accession>A0A7Z0EDI0</accession>